<proteinExistence type="predicted"/>
<dbReference type="InterPro" id="IPR042099">
    <property type="entry name" value="ANL_N_sf"/>
</dbReference>
<accession>A0ABY7EWJ9</accession>
<keyword evidence="4" id="KW-1185">Reference proteome</keyword>
<evidence type="ECO:0000313" key="3">
    <source>
        <dbReference type="EMBL" id="WAR14332.1"/>
    </source>
</evidence>
<keyword evidence="1" id="KW-1133">Transmembrane helix</keyword>
<evidence type="ECO:0000256" key="1">
    <source>
        <dbReference type="SAM" id="Phobius"/>
    </source>
</evidence>
<dbReference type="EMBL" id="CP111020">
    <property type="protein sequence ID" value="WAR14332.1"/>
    <property type="molecule type" value="Genomic_DNA"/>
</dbReference>
<reference evidence="3" key="1">
    <citation type="submission" date="2022-11" db="EMBL/GenBank/DDBJ databases">
        <title>Centuries of genome instability and evolution in soft-shell clam transmissible cancer (bioRxiv).</title>
        <authorList>
            <person name="Hart S.F.M."/>
            <person name="Yonemitsu M.A."/>
            <person name="Giersch R.M."/>
            <person name="Beal B.F."/>
            <person name="Arriagada G."/>
            <person name="Davis B.W."/>
            <person name="Ostrander E.A."/>
            <person name="Goff S.P."/>
            <person name="Metzger M.J."/>
        </authorList>
    </citation>
    <scope>NUCLEOTIDE SEQUENCE</scope>
    <source>
        <strain evidence="3">MELC-2E11</strain>
        <tissue evidence="3">Siphon/mantle</tissue>
    </source>
</reference>
<organism evidence="3 4">
    <name type="scientific">Mya arenaria</name>
    <name type="common">Soft-shell clam</name>
    <dbReference type="NCBI Taxonomy" id="6604"/>
    <lineage>
        <taxon>Eukaryota</taxon>
        <taxon>Metazoa</taxon>
        <taxon>Spiralia</taxon>
        <taxon>Lophotrochozoa</taxon>
        <taxon>Mollusca</taxon>
        <taxon>Bivalvia</taxon>
        <taxon>Autobranchia</taxon>
        <taxon>Heteroconchia</taxon>
        <taxon>Euheterodonta</taxon>
        <taxon>Imparidentia</taxon>
        <taxon>Neoheterodontei</taxon>
        <taxon>Myida</taxon>
        <taxon>Myoidea</taxon>
        <taxon>Myidae</taxon>
        <taxon>Mya</taxon>
    </lineage>
</organism>
<dbReference type="InterPro" id="IPR000873">
    <property type="entry name" value="AMP-dep_synth/lig_dom"/>
</dbReference>
<dbReference type="SUPFAM" id="SSF56801">
    <property type="entry name" value="Acetyl-CoA synthetase-like"/>
    <property type="match status" value="1"/>
</dbReference>
<keyword evidence="1" id="KW-0472">Membrane</keyword>
<name>A0ABY7EWJ9_MYAAR</name>
<evidence type="ECO:0000313" key="4">
    <source>
        <dbReference type="Proteomes" id="UP001164746"/>
    </source>
</evidence>
<dbReference type="Pfam" id="PF00501">
    <property type="entry name" value="AMP-binding"/>
    <property type="match status" value="1"/>
</dbReference>
<gene>
    <name evidence="3" type="ORF">MAR_004437</name>
</gene>
<feature type="transmembrane region" description="Helical" evidence="1">
    <location>
        <begin position="99"/>
        <end position="121"/>
    </location>
</feature>
<sequence>MNASNVTRDPSKSEKYTLYEANIASFRKIFKQRYFFQYLAEEQGDKHAFIFGAIIEADRETVTWLELYENSCVFARALINLGVKRDEIVGINIHPCPEWLYVAFGCMFAGIKAVGLAFMYTDGNDLIHIMKKLETCSLLVLDPGASGENWDIFRRLLDSHSKTGTASSAKMSSVRFLLGHKFPVSEIEVLLLHEFMANAPTDIEIPTDASP</sequence>
<feature type="domain" description="AMP-dependent synthetase/ligase" evidence="2">
    <location>
        <begin position="39"/>
        <end position="145"/>
    </location>
</feature>
<dbReference type="Proteomes" id="UP001164746">
    <property type="component" value="Chromosome 9"/>
</dbReference>
<dbReference type="Gene3D" id="3.40.50.12780">
    <property type="entry name" value="N-terminal domain of ligase-like"/>
    <property type="match status" value="1"/>
</dbReference>
<protein>
    <recommendedName>
        <fullName evidence="2">AMP-dependent synthetase/ligase domain-containing protein</fullName>
    </recommendedName>
</protein>
<keyword evidence="1" id="KW-0812">Transmembrane</keyword>
<evidence type="ECO:0000259" key="2">
    <source>
        <dbReference type="Pfam" id="PF00501"/>
    </source>
</evidence>